<accession>A0A0M8MRQ0</accession>
<keyword evidence="2" id="KW-1185">Reference proteome</keyword>
<evidence type="ECO:0000313" key="1">
    <source>
        <dbReference type="EMBL" id="KOS12430.1"/>
    </source>
</evidence>
<dbReference type="EMBL" id="LGAV01000014">
    <property type="protein sequence ID" value="KOS12430.1"/>
    <property type="molecule type" value="Genomic_DNA"/>
</dbReference>
<evidence type="ECO:0000313" key="2">
    <source>
        <dbReference type="Proteomes" id="UP000037751"/>
    </source>
</evidence>
<gene>
    <name evidence="1" type="ORF">Malapachy_0297</name>
</gene>
<dbReference type="RefSeq" id="XP_017990062.1">
    <property type="nucleotide sequence ID" value="XM_018134822.1"/>
</dbReference>
<organism evidence="1 2">
    <name type="scientific">Malassezia pachydermatis</name>
    <dbReference type="NCBI Taxonomy" id="77020"/>
    <lineage>
        <taxon>Eukaryota</taxon>
        <taxon>Fungi</taxon>
        <taxon>Dikarya</taxon>
        <taxon>Basidiomycota</taxon>
        <taxon>Ustilaginomycotina</taxon>
        <taxon>Malasseziomycetes</taxon>
        <taxon>Malasseziales</taxon>
        <taxon>Malasseziaceae</taxon>
        <taxon>Malassezia</taxon>
    </lineage>
</organism>
<protein>
    <submittedName>
        <fullName evidence="1">Uncharacterized protein</fullName>
    </submittedName>
</protein>
<name>A0A0M8MRQ0_9BASI</name>
<proteinExistence type="predicted"/>
<dbReference type="AlphaFoldDB" id="A0A0M8MRQ0"/>
<comment type="caution">
    <text evidence="1">The sequence shown here is derived from an EMBL/GenBank/DDBJ whole genome shotgun (WGS) entry which is preliminary data.</text>
</comment>
<dbReference type="Proteomes" id="UP000037751">
    <property type="component" value="Unassembled WGS sequence"/>
</dbReference>
<dbReference type="VEuPathDB" id="FungiDB:Malapachy_0297"/>
<reference evidence="1 2" key="1">
    <citation type="submission" date="2015-07" db="EMBL/GenBank/DDBJ databases">
        <title>Draft Genome Sequence of Malassezia furfur CBS1878 and Malassezia pachydermatis CBS1879.</title>
        <authorList>
            <person name="Triana S."/>
            <person name="Ohm R."/>
            <person name="Gonzalez A."/>
            <person name="DeCock H."/>
            <person name="Restrepo S."/>
            <person name="Celis A."/>
        </authorList>
    </citation>
    <scope>NUCLEOTIDE SEQUENCE [LARGE SCALE GENOMIC DNA]</scope>
    <source>
        <strain evidence="1 2">CBS 1879</strain>
    </source>
</reference>
<dbReference type="GeneID" id="28726697"/>
<sequence>MQDWYQTGFNKLLTTQSNNIRNPTARMLMAESALIYFYHTKPGDETLVPPVLGQDGSPGINMNAR</sequence>